<dbReference type="AlphaFoldDB" id="A0AAN7DUD1"/>
<gene>
    <name evidence="6" type="ORF">RGQ29_033010</name>
</gene>
<name>A0AAN7DUD1_QUERU</name>
<evidence type="ECO:0000313" key="6">
    <source>
        <dbReference type="EMBL" id="KAK4544310.1"/>
    </source>
</evidence>
<dbReference type="PROSITE" id="PS50966">
    <property type="entry name" value="ZF_SWIM"/>
    <property type="match status" value="1"/>
</dbReference>
<evidence type="ECO:0000313" key="7">
    <source>
        <dbReference type="Proteomes" id="UP001324115"/>
    </source>
</evidence>
<accession>A0AAN7DUD1</accession>
<dbReference type="InterPro" id="IPR004330">
    <property type="entry name" value="FAR1_DNA_bnd_dom"/>
</dbReference>
<dbReference type="InterPro" id="IPR006564">
    <property type="entry name" value="Znf_PMZ"/>
</dbReference>
<organism evidence="6 7">
    <name type="scientific">Quercus rubra</name>
    <name type="common">Northern red oak</name>
    <name type="synonym">Quercus borealis</name>
    <dbReference type="NCBI Taxonomy" id="3512"/>
    <lineage>
        <taxon>Eukaryota</taxon>
        <taxon>Viridiplantae</taxon>
        <taxon>Streptophyta</taxon>
        <taxon>Embryophyta</taxon>
        <taxon>Tracheophyta</taxon>
        <taxon>Spermatophyta</taxon>
        <taxon>Magnoliopsida</taxon>
        <taxon>eudicotyledons</taxon>
        <taxon>Gunneridae</taxon>
        <taxon>Pentapetalae</taxon>
        <taxon>rosids</taxon>
        <taxon>fabids</taxon>
        <taxon>Fagales</taxon>
        <taxon>Fagaceae</taxon>
        <taxon>Quercus</taxon>
    </lineage>
</organism>
<dbReference type="InterPro" id="IPR018289">
    <property type="entry name" value="MULE_transposase_dom"/>
</dbReference>
<dbReference type="InterPro" id="IPR007527">
    <property type="entry name" value="Znf_SWIM"/>
</dbReference>
<keyword evidence="2 4" id="KW-0863">Zinc-finger</keyword>
<evidence type="ECO:0000259" key="5">
    <source>
        <dbReference type="PROSITE" id="PS50966"/>
    </source>
</evidence>
<evidence type="ECO:0000256" key="1">
    <source>
        <dbReference type="ARBA" id="ARBA00022723"/>
    </source>
</evidence>
<dbReference type="Proteomes" id="UP001324115">
    <property type="component" value="Unassembled WGS sequence"/>
</dbReference>
<evidence type="ECO:0000256" key="4">
    <source>
        <dbReference type="PROSITE-ProRule" id="PRU00325"/>
    </source>
</evidence>
<proteinExistence type="predicted"/>
<comment type="caution">
    <text evidence="6">The sequence shown here is derived from an EMBL/GenBank/DDBJ whole genome shotgun (WGS) entry which is preliminary data.</text>
</comment>
<dbReference type="Pfam" id="PF03101">
    <property type="entry name" value="FAR1"/>
    <property type="match status" value="1"/>
</dbReference>
<reference evidence="6 7" key="1">
    <citation type="journal article" date="2023" name="G3 (Bethesda)">
        <title>A haplotype-resolved chromosome-scale genome for Quercus rubra L. provides insights into the genetics of adaptive traits for red oak species.</title>
        <authorList>
            <person name="Kapoor B."/>
            <person name="Jenkins J."/>
            <person name="Schmutz J."/>
            <person name="Zhebentyayeva T."/>
            <person name="Kuelheim C."/>
            <person name="Coggeshall M."/>
            <person name="Heim C."/>
            <person name="Lasky J.R."/>
            <person name="Leites L."/>
            <person name="Islam-Faridi N."/>
            <person name="Romero-Severson J."/>
            <person name="DeLeo V.L."/>
            <person name="Lucas S.M."/>
            <person name="Lazic D."/>
            <person name="Gailing O."/>
            <person name="Carlson J."/>
            <person name="Staton M."/>
        </authorList>
    </citation>
    <scope>NUCLEOTIDE SEQUENCE [LARGE SCALE GENOMIC DNA]</scope>
    <source>
        <strain evidence="6">Pseudo-F2</strain>
    </source>
</reference>
<dbReference type="GO" id="GO:0008270">
    <property type="term" value="F:zinc ion binding"/>
    <property type="evidence" value="ECO:0007669"/>
    <property type="project" value="UniProtKB-KW"/>
</dbReference>
<protein>
    <recommendedName>
        <fullName evidence="5">SWIM-type domain-containing protein</fullName>
    </recommendedName>
</protein>
<dbReference type="EMBL" id="JAXUIC010000305">
    <property type="protein sequence ID" value="KAK4544310.1"/>
    <property type="molecule type" value="Genomic_DNA"/>
</dbReference>
<keyword evidence="7" id="KW-1185">Reference proteome</keyword>
<evidence type="ECO:0000256" key="2">
    <source>
        <dbReference type="ARBA" id="ARBA00022771"/>
    </source>
</evidence>
<dbReference type="Pfam" id="PF04434">
    <property type="entry name" value="SWIM"/>
    <property type="match status" value="1"/>
</dbReference>
<keyword evidence="1" id="KW-0479">Metal-binding</keyword>
<feature type="domain" description="SWIM-type" evidence="5">
    <location>
        <begin position="454"/>
        <end position="501"/>
    </location>
</feature>
<dbReference type="PANTHER" id="PTHR47718:SF2">
    <property type="entry name" value="PROTEIN FAR1-RELATED SEQUENCE 5-LIKE"/>
    <property type="match status" value="1"/>
</dbReference>
<sequence length="622" mass="72447">MQSVNTFAQIFGLKTSELGSLGTIVAGENNDDNQKLDTDYIPKLGIEFDSEQEAYDFYNEKRDGVVTSRKFTCCKEGNKASWERDGENKYERAETRTGCNAHIIIRLDKKKGKYFIHSLVLNHNHILHIPQCAHMMPSQRKVSKAQAMEIDLAYDSGIKLKDSYEFMARQVGGRDALGYTKQDQKIYHYSKRQKEQKCGETGSLFKYFQKQRKENPSFYYAVQLDASKLITNIFWADAQMIVDYKLFGDVEYRPLAMFVGFNHHRESTIFGAALLYDETIDTFQWLFEAFFEAMSGKKPNTIFTNQDSAMAKAISLGVNHLLRGEDEFRSDLDACFKIWEEEEEFLSAWDAILHNTFEVKEKWAKAYVNIKSINSDLKDYLQSDYDIVKFFIHFERLLDAKRYKELKVKIASPMLIQATNIYTPKLFLKFQEQYEEFQGAFVKERVERNATHEYIVSIYGKPKDRRVIWNPFEKIVSCSCRKFERIGILCSHALKILDVMDIKVLPKKYILKRWTKDAKNEIVQDFNGCDIKADCKLEVTTRYKFLGPIYVKLIARASEFDINQENSSDEMITISAKGLKKKQGCKGRRRIKSCLEKPKKKKKGSIHQPIQTNQCLQIIQFR</sequence>
<evidence type="ECO:0000256" key="3">
    <source>
        <dbReference type="ARBA" id="ARBA00022833"/>
    </source>
</evidence>
<dbReference type="Pfam" id="PF10551">
    <property type="entry name" value="MULE"/>
    <property type="match status" value="1"/>
</dbReference>
<dbReference type="PANTHER" id="PTHR47718">
    <property type="entry name" value="OS01G0519700 PROTEIN"/>
    <property type="match status" value="1"/>
</dbReference>
<keyword evidence="3" id="KW-0862">Zinc</keyword>
<dbReference type="SMART" id="SM00575">
    <property type="entry name" value="ZnF_PMZ"/>
    <property type="match status" value="1"/>
</dbReference>